<keyword evidence="2" id="KW-1185">Reference proteome</keyword>
<name>A0AAW0AZC8_9AGAR</name>
<reference evidence="1 2" key="1">
    <citation type="submission" date="2024-01" db="EMBL/GenBank/DDBJ databases">
        <title>A draft genome for a cacao thread blight-causing isolate of Paramarasmius palmivorus.</title>
        <authorList>
            <person name="Baruah I.K."/>
            <person name="Bukari Y."/>
            <person name="Amoako-Attah I."/>
            <person name="Meinhardt L.W."/>
            <person name="Bailey B.A."/>
            <person name="Cohen S.P."/>
        </authorList>
    </citation>
    <scope>NUCLEOTIDE SEQUENCE [LARGE SCALE GENOMIC DNA]</scope>
    <source>
        <strain evidence="1 2">GH-12</strain>
    </source>
</reference>
<dbReference type="InterPro" id="IPR032675">
    <property type="entry name" value="LRR_dom_sf"/>
</dbReference>
<comment type="caution">
    <text evidence="1">The sequence shown here is derived from an EMBL/GenBank/DDBJ whole genome shotgun (WGS) entry which is preliminary data.</text>
</comment>
<dbReference type="AlphaFoldDB" id="A0AAW0AZC8"/>
<dbReference type="Gene3D" id="3.80.10.10">
    <property type="entry name" value="Ribonuclease Inhibitor"/>
    <property type="match status" value="1"/>
</dbReference>
<accession>A0AAW0AZC8</accession>
<sequence>MQSGFTIRGALALTWVSRTWRAIAHNDPQLWSTLRLRDPTPSHLVLVEQWLARTGSTKLDIAIIGNAEPIHHGREDILINGILDVVMAHSAQIQHLIINSTVSIRQFSDPEAVPRIRGLKTLVLRYSYMPFTLKQQFRAVVQKSPIEKLDWKHVLETDESFTCGAHFTSCIRVLGCEVPRWAPFELTLPSLLHLHVLCIDIVEYDETSFPISGLTFPCLRSLDLRGSPQFKDDFVSSLTAPKLQQLDLDFNPFYSVDIARVSEFVDRSRCKLTVFTGHLSVPSESSNWEEYRRLWEALVNVETLTIAFTATTFPCHAHVSHLPALRRLHYSYIHFPRLDPASLFCHLGLPSIEQLKFDGYGSAIFPALDTVYLSGSRVKQFTCRAASESCDHIRPHLCHRKSCVLKLLTHASLAQLEELTPVVRDASMLVRILLEYPLLLPSLKQIHLKCESVSDQLVQEIIDVRPLLNVTIEHLSLSYFWSPASNIPKAFSPPSLAYNVSDFHAI</sequence>
<dbReference type="Proteomes" id="UP001383192">
    <property type="component" value="Unassembled WGS sequence"/>
</dbReference>
<gene>
    <name evidence="1" type="ORF">VNI00_018368</name>
</gene>
<dbReference type="SUPFAM" id="SSF52047">
    <property type="entry name" value="RNI-like"/>
    <property type="match status" value="1"/>
</dbReference>
<dbReference type="EMBL" id="JAYKXP010000228">
    <property type="protein sequence ID" value="KAK7018109.1"/>
    <property type="molecule type" value="Genomic_DNA"/>
</dbReference>
<organism evidence="1 2">
    <name type="scientific">Paramarasmius palmivorus</name>
    <dbReference type="NCBI Taxonomy" id="297713"/>
    <lineage>
        <taxon>Eukaryota</taxon>
        <taxon>Fungi</taxon>
        <taxon>Dikarya</taxon>
        <taxon>Basidiomycota</taxon>
        <taxon>Agaricomycotina</taxon>
        <taxon>Agaricomycetes</taxon>
        <taxon>Agaricomycetidae</taxon>
        <taxon>Agaricales</taxon>
        <taxon>Marasmiineae</taxon>
        <taxon>Marasmiaceae</taxon>
        <taxon>Paramarasmius</taxon>
    </lineage>
</organism>
<evidence type="ECO:0000313" key="2">
    <source>
        <dbReference type="Proteomes" id="UP001383192"/>
    </source>
</evidence>
<proteinExistence type="predicted"/>
<evidence type="ECO:0000313" key="1">
    <source>
        <dbReference type="EMBL" id="KAK7018109.1"/>
    </source>
</evidence>
<evidence type="ECO:0008006" key="3">
    <source>
        <dbReference type="Google" id="ProtNLM"/>
    </source>
</evidence>
<protein>
    <recommendedName>
        <fullName evidence="3">F-box domain-containing protein</fullName>
    </recommendedName>
</protein>